<evidence type="ECO:0000256" key="5">
    <source>
        <dbReference type="ARBA" id="ARBA00022777"/>
    </source>
</evidence>
<protein>
    <recommendedName>
        <fullName evidence="8 9">Homoserine kinase</fullName>
        <shortName evidence="8">HK</shortName>
        <shortName evidence="8">HSK</shortName>
        <ecNumber evidence="8 9">2.7.1.39</ecNumber>
    </recommendedName>
</protein>
<comment type="pathway">
    <text evidence="8">Amino-acid biosynthesis; L-threonine biosynthesis; L-threonine from L-aspartate: step 4/5.</text>
</comment>
<dbReference type="InterPro" id="IPR011009">
    <property type="entry name" value="Kinase-like_dom_sf"/>
</dbReference>
<evidence type="ECO:0000256" key="4">
    <source>
        <dbReference type="ARBA" id="ARBA00022741"/>
    </source>
</evidence>
<evidence type="ECO:0000256" key="2">
    <source>
        <dbReference type="ARBA" id="ARBA00022679"/>
    </source>
</evidence>
<dbReference type="Gene3D" id="3.90.1200.10">
    <property type="match status" value="1"/>
</dbReference>
<keyword evidence="1 8" id="KW-0028">Amino-acid biosynthesis</keyword>
<proteinExistence type="inferred from homology"/>
<gene>
    <name evidence="8" type="primary">thrB</name>
    <name evidence="11" type="ORF">ABW99_10600</name>
</gene>
<dbReference type="GO" id="GO:0005524">
    <property type="term" value="F:ATP binding"/>
    <property type="evidence" value="ECO:0007669"/>
    <property type="project" value="UniProtKB-KW"/>
</dbReference>
<evidence type="ECO:0000313" key="11">
    <source>
        <dbReference type="EMBL" id="AKJ68594.1"/>
    </source>
</evidence>
<dbReference type="GO" id="GO:0009088">
    <property type="term" value="P:threonine biosynthetic process"/>
    <property type="evidence" value="ECO:0007669"/>
    <property type="project" value="UniProtKB-UniRule"/>
</dbReference>
<keyword evidence="3 8" id="KW-0791">Threonine biosynthesis</keyword>
<dbReference type="NCBIfam" id="TIGR00938">
    <property type="entry name" value="thrB_alt"/>
    <property type="match status" value="1"/>
</dbReference>
<dbReference type="InterPro" id="IPR050249">
    <property type="entry name" value="Pseudomonas-type_ThrB"/>
</dbReference>
<keyword evidence="4 8" id="KW-0547">Nucleotide-binding</keyword>
<keyword evidence="6 8" id="KW-0067">ATP-binding</keyword>
<dbReference type="UniPathway" id="UPA00050">
    <property type="reaction ID" value="UER00064"/>
</dbReference>
<dbReference type="Pfam" id="PF01636">
    <property type="entry name" value="APH"/>
    <property type="match status" value="1"/>
</dbReference>
<keyword evidence="2 8" id="KW-0808">Transferase</keyword>
<comment type="similarity">
    <text evidence="7 8">Belongs to the pseudomonas-type ThrB family.</text>
</comment>
<accession>A0A0G3ERE5</accession>
<dbReference type="CDD" id="cd05153">
    <property type="entry name" value="HomoserineK_II"/>
    <property type="match status" value="1"/>
</dbReference>
<dbReference type="PANTHER" id="PTHR21064">
    <property type="entry name" value="AMINOGLYCOSIDE PHOSPHOTRANSFERASE DOMAIN-CONTAINING PROTEIN-RELATED"/>
    <property type="match status" value="1"/>
</dbReference>
<dbReference type="KEGG" id="ptx:ABW99_10600"/>
<dbReference type="PANTHER" id="PTHR21064:SF6">
    <property type="entry name" value="AMINOGLYCOSIDE PHOSPHOTRANSFERASE DOMAIN-CONTAINING PROTEIN"/>
    <property type="match status" value="1"/>
</dbReference>
<name>A0A0G3ERE5_9BURK</name>
<dbReference type="EC" id="2.7.1.39" evidence="8 9"/>
<reference evidence="12" key="1">
    <citation type="submission" date="2015-06" db="EMBL/GenBank/DDBJ databases">
        <authorList>
            <person name="Lim Y.L."/>
            <person name="Ee R."/>
            <person name="Yong D."/>
            <person name="How K.Y."/>
            <person name="Yin W.F."/>
            <person name="Chan K.G."/>
        </authorList>
    </citation>
    <scope>NUCLEOTIDE SEQUENCE [LARGE SCALE GENOMIC DNA]</scope>
    <source>
        <strain evidence="12">DSM 25325</strain>
    </source>
</reference>
<evidence type="ECO:0000256" key="1">
    <source>
        <dbReference type="ARBA" id="ARBA00022605"/>
    </source>
</evidence>
<dbReference type="Gene3D" id="3.30.200.20">
    <property type="entry name" value="Phosphorylase Kinase, domain 1"/>
    <property type="match status" value="1"/>
</dbReference>
<dbReference type="NCBIfam" id="NF003558">
    <property type="entry name" value="PRK05231.1"/>
    <property type="match status" value="1"/>
</dbReference>
<dbReference type="STRING" id="445709.ABW99_10600"/>
<dbReference type="HAMAP" id="MF_00301">
    <property type="entry name" value="Homoser_kinase_2"/>
    <property type="match status" value="1"/>
</dbReference>
<dbReference type="InterPro" id="IPR002575">
    <property type="entry name" value="Aminoglycoside_PTrfase"/>
</dbReference>
<evidence type="ECO:0000259" key="10">
    <source>
        <dbReference type="Pfam" id="PF01636"/>
    </source>
</evidence>
<dbReference type="RefSeq" id="WP_047214444.1">
    <property type="nucleotide sequence ID" value="NZ_CP011568.3"/>
</dbReference>
<evidence type="ECO:0000256" key="9">
    <source>
        <dbReference type="NCBIfam" id="TIGR00938"/>
    </source>
</evidence>
<dbReference type="AlphaFoldDB" id="A0A0G3ERE5"/>
<evidence type="ECO:0000256" key="8">
    <source>
        <dbReference type="HAMAP-Rule" id="MF_00301"/>
    </source>
</evidence>
<dbReference type="OrthoDB" id="9777460at2"/>
<evidence type="ECO:0000313" key="12">
    <source>
        <dbReference type="Proteomes" id="UP000036700"/>
    </source>
</evidence>
<dbReference type="SUPFAM" id="SSF56112">
    <property type="entry name" value="Protein kinase-like (PK-like)"/>
    <property type="match status" value="1"/>
</dbReference>
<organism evidence="11 12">
    <name type="scientific">Pandoraea thiooxydans</name>
    <dbReference type="NCBI Taxonomy" id="445709"/>
    <lineage>
        <taxon>Bacteria</taxon>
        <taxon>Pseudomonadati</taxon>
        <taxon>Pseudomonadota</taxon>
        <taxon>Betaproteobacteria</taxon>
        <taxon>Burkholderiales</taxon>
        <taxon>Burkholderiaceae</taxon>
        <taxon>Pandoraea</taxon>
    </lineage>
</organism>
<keyword evidence="5 8" id="KW-0418">Kinase</keyword>
<dbReference type="PATRIC" id="fig|445709.3.peg.2255"/>
<dbReference type="EMBL" id="CP011568">
    <property type="protein sequence ID" value="AKJ68594.1"/>
    <property type="molecule type" value="Genomic_DNA"/>
</dbReference>
<dbReference type="Proteomes" id="UP000036700">
    <property type="component" value="Chromosome"/>
</dbReference>
<evidence type="ECO:0000256" key="7">
    <source>
        <dbReference type="ARBA" id="ARBA00038240"/>
    </source>
</evidence>
<keyword evidence="12" id="KW-1185">Reference proteome</keyword>
<feature type="domain" description="Aminoglycoside phosphotransferase" evidence="10">
    <location>
        <begin position="27"/>
        <end position="266"/>
    </location>
</feature>
<sequence length="327" mass="36825">MAVFTSVTRDQLTDWLQNYALGQVLDFRGISSGIENTNYFLTTERGEFVLTLFENLTAEQLPFYLHLMRHLAGHGIPVPDPVPDGNGNLLGELCGKPATIVTKLAGRSHLQPTALHCAQVGDMLARLHLAGQDYPRFQPNLRSLPWWRQAVPAVLPFLDEQESTLLRAEMAYQEQVFASADYLSLPQGPCHCDLFRDNVLFIDGDPQAGTTDRLGGFFDFYFAGCDKWLFDLAVTVNDWCCEPESGQIDATRCLALLQAYHAVRPLGRAEAACWRAMLRAGALRFWLSRLYDYHLPRAAEMLKPHDPGHFERILRQRIGAPAVPWPQ</sequence>
<comment type="catalytic activity">
    <reaction evidence="8">
        <text>L-homoserine + ATP = O-phospho-L-homoserine + ADP + H(+)</text>
        <dbReference type="Rhea" id="RHEA:13985"/>
        <dbReference type="ChEBI" id="CHEBI:15378"/>
        <dbReference type="ChEBI" id="CHEBI:30616"/>
        <dbReference type="ChEBI" id="CHEBI:57476"/>
        <dbReference type="ChEBI" id="CHEBI:57590"/>
        <dbReference type="ChEBI" id="CHEBI:456216"/>
        <dbReference type="EC" id="2.7.1.39"/>
    </reaction>
</comment>
<evidence type="ECO:0000256" key="3">
    <source>
        <dbReference type="ARBA" id="ARBA00022697"/>
    </source>
</evidence>
<dbReference type="GO" id="GO:0004413">
    <property type="term" value="F:homoserine kinase activity"/>
    <property type="evidence" value="ECO:0007669"/>
    <property type="project" value="UniProtKB-UniRule"/>
</dbReference>
<dbReference type="InterPro" id="IPR005280">
    <property type="entry name" value="Homoserine_kinase_II"/>
</dbReference>
<evidence type="ECO:0000256" key="6">
    <source>
        <dbReference type="ARBA" id="ARBA00022840"/>
    </source>
</evidence>